<evidence type="ECO:0000313" key="3">
    <source>
        <dbReference type="Proteomes" id="UP001451303"/>
    </source>
</evidence>
<comment type="caution">
    <text evidence="2">The sequence shown here is derived from an EMBL/GenBank/DDBJ whole genome shotgun (WGS) entry which is preliminary data.</text>
</comment>
<name>A0ABR3DBW1_NEUIN</name>
<feature type="transmembrane region" description="Helical" evidence="1">
    <location>
        <begin position="44"/>
        <end position="66"/>
    </location>
</feature>
<evidence type="ECO:0000256" key="1">
    <source>
        <dbReference type="SAM" id="Phobius"/>
    </source>
</evidence>
<accession>A0ABR3DBW1</accession>
<dbReference type="EMBL" id="JAVLET010000004">
    <property type="protein sequence ID" value="KAL0470175.1"/>
    <property type="molecule type" value="Genomic_DNA"/>
</dbReference>
<reference evidence="2 3" key="1">
    <citation type="submission" date="2023-09" db="EMBL/GenBank/DDBJ databases">
        <title>Multi-omics analysis of a traditional fermented food reveals byproduct-associated fungal strains for waste-to-food upcycling.</title>
        <authorList>
            <consortium name="Lawrence Berkeley National Laboratory"/>
            <person name="Rekdal V.M."/>
            <person name="Villalobos-Escobedo J.M."/>
            <person name="Rodriguez-Valeron N."/>
            <person name="Garcia M.O."/>
            <person name="Vasquez D.P."/>
            <person name="Damayanti I."/>
            <person name="Sorensen P.M."/>
            <person name="Baidoo E.E."/>
            <person name="De Carvalho A.C."/>
            <person name="Riley R."/>
            <person name="Lipzen A."/>
            <person name="He G."/>
            <person name="Yan M."/>
            <person name="Haridas S."/>
            <person name="Daum C."/>
            <person name="Yoshinaga Y."/>
            <person name="Ng V."/>
            <person name="Grigoriev I.V."/>
            <person name="Munk R."/>
            <person name="Nuraida L."/>
            <person name="Wijaya C.H."/>
            <person name="Morales P.-C."/>
            <person name="Keasling J.D."/>
        </authorList>
    </citation>
    <scope>NUCLEOTIDE SEQUENCE [LARGE SCALE GENOMIC DNA]</scope>
    <source>
        <strain evidence="2 3">FGSC 2613</strain>
    </source>
</reference>
<dbReference type="Proteomes" id="UP001451303">
    <property type="component" value="Unassembled WGS sequence"/>
</dbReference>
<keyword evidence="1" id="KW-0472">Membrane</keyword>
<protein>
    <recommendedName>
        <fullName evidence="4">Transmembrane protein</fullName>
    </recommendedName>
</protein>
<gene>
    <name evidence="2" type="ORF">QR685DRAFT_522967</name>
</gene>
<feature type="transmembrane region" description="Helical" evidence="1">
    <location>
        <begin position="12"/>
        <end position="32"/>
    </location>
</feature>
<evidence type="ECO:0008006" key="4">
    <source>
        <dbReference type="Google" id="ProtNLM"/>
    </source>
</evidence>
<evidence type="ECO:0000313" key="2">
    <source>
        <dbReference type="EMBL" id="KAL0470175.1"/>
    </source>
</evidence>
<organism evidence="2 3">
    <name type="scientific">Neurospora intermedia</name>
    <dbReference type="NCBI Taxonomy" id="5142"/>
    <lineage>
        <taxon>Eukaryota</taxon>
        <taxon>Fungi</taxon>
        <taxon>Dikarya</taxon>
        <taxon>Ascomycota</taxon>
        <taxon>Pezizomycotina</taxon>
        <taxon>Sordariomycetes</taxon>
        <taxon>Sordariomycetidae</taxon>
        <taxon>Sordariales</taxon>
        <taxon>Sordariaceae</taxon>
        <taxon>Neurospora</taxon>
    </lineage>
</organism>
<keyword evidence="3" id="KW-1185">Reference proteome</keyword>
<sequence>MHADPLPKTSLSLCLCHFFLCGFFFFFLLLVVPRFSLLFVAFGFYRPVVCGLLAVSEAFWNSLVTLSRRMR</sequence>
<proteinExistence type="predicted"/>
<keyword evidence="1" id="KW-0812">Transmembrane</keyword>
<keyword evidence="1" id="KW-1133">Transmembrane helix</keyword>